<dbReference type="Proteomes" id="UP000295244">
    <property type="component" value="Unassembled WGS sequence"/>
</dbReference>
<dbReference type="SUPFAM" id="SSF54211">
    <property type="entry name" value="Ribosomal protein S5 domain 2-like"/>
    <property type="match status" value="1"/>
</dbReference>
<sequence length="808" mass="90519">MANRGLDAEQLYRRCVPESLPFETTAEVEPLEDGRLGQSRAVQALRFGVGIEHPGYNIFALGPPGTGKFPLARHFLTRRAESRPAPPDWIYVYNFEHPERPRAIRLPAGMGLRLRQDMEQLVEELRPALSSAFESEEYQARRQAIEEEFRERSNRAFTELRRKAQERGLALLQTPMGWVFAPLRGGQVLSPEDLQALPEAERRRIEEEVERLQQELQQVLAQMPRWQREMQRSLRELNREVTNFAVGARIEDLQEKYAKFAAVVEHLDAVRRDIVRHAREFLSSGGEAQEPAGGDRSQPPPARRYRVNLLVDNSETDYAPVVYEDNPTYQNLLGRVEYVSQMGALITDFNLIRPGALHRANGGYLILDARRLLTQPFAWEGLKRALRSRQLRIESPGQAMGLISTISLEPEPVPLDVKVVLLGDRLLYYLLSALDPEFGQLFKVAADFSEELERTEENQLLYARLIAAITRREGLMPFDRTGVARIIEHTSRLVGDAGRLSIHLESIAEVLRESDYWARENGNGAVTAADVQRAIDARIRRSDRLRERIQEEILRGTILIDTAGERVGQVNGLSVIELGGFAFGRPNRITARVRLGRGEVVDIEREVKLSGPIHSKGVLILAGFLGARYASERPLSLSASLVFEQSYSGVEGDSASSAELYALLSAIAGVPVKQSLAVTGSVNQHGDIQAIGGVNEKIEGFFDICRERGLTGEQGVIIPASNVQHLMLKQEVVEAVRAGRFHVYPVERVDEGIELLTGLPAGERDESGGYPEGTVNGMVERRLAELSRKLRQSSPPRAPEESEEEEQR</sequence>
<dbReference type="Gene3D" id="3.40.50.300">
    <property type="entry name" value="P-loop containing nucleotide triphosphate hydrolases"/>
    <property type="match status" value="2"/>
</dbReference>
<comment type="similarity">
    <text evidence="2">Belongs to the peptidase S16 family.</text>
</comment>
<dbReference type="RefSeq" id="WP_132692008.1">
    <property type="nucleotide sequence ID" value="NZ_SKBU01000020.1"/>
</dbReference>
<keyword evidence="7" id="KW-1185">Reference proteome</keyword>
<dbReference type="InterPro" id="IPR008269">
    <property type="entry name" value="Lon_proteolytic"/>
</dbReference>
<evidence type="ECO:0000256" key="2">
    <source>
        <dbReference type="PROSITE-ProRule" id="PRU01122"/>
    </source>
</evidence>
<feature type="active site" evidence="2">
    <location>
        <position position="654"/>
    </location>
</feature>
<evidence type="ECO:0000256" key="4">
    <source>
        <dbReference type="SAM" id="MobiDB-lite"/>
    </source>
</evidence>
<feature type="region of interest" description="Disordered" evidence="4">
    <location>
        <begin position="283"/>
        <end position="302"/>
    </location>
</feature>
<evidence type="ECO:0000259" key="5">
    <source>
        <dbReference type="PROSITE" id="PS51786"/>
    </source>
</evidence>
<dbReference type="InterPro" id="IPR014721">
    <property type="entry name" value="Ribsml_uS5_D2-typ_fold_subgr"/>
</dbReference>
<dbReference type="InterPro" id="IPR027065">
    <property type="entry name" value="Lon_Prtase"/>
</dbReference>
<evidence type="ECO:0000256" key="1">
    <source>
        <dbReference type="ARBA" id="ARBA00022670"/>
    </source>
</evidence>
<dbReference type="AlphaFoldDB" id="A0A4R1BFG7"/>
<dbReference type="Gene3D" id="3.30.230.10">
    <property type="match status" value="1"/>
</dbReference>
<dbReference type="InterPro" id="IPR027417">
    <property type="entry name" value="P-loop_NTPase"/>
</dbReference>
<gene>
    <name evidence="6" type="ORF">E0L93_11375</name>
</gene>
<dbReference type="PRINTS" id="PR00830">
    <property type="entry name" value="ENDOLAPTASE"/>
</dbReference>
<evidence type="ECO:0000313" key="7">
    <source>
        <dbReference type="Proteomes" id="UP000295244"/>
    </source>
</evidence>
<dbReference type="InterPro" id="IPR046843">
    <property type="entry name" value="LonB_AAA-LID"/>
</dbReference>
<dbReference type="EMBL" id="SKBU01000020">
    <property type="protein sequence ID" value="TCJ15854.1"/>
    <property type="molecule type" value="Genomic_DNA"/>
</dbReference>
<feature type="domain" description="Lon proteolytic" evidence="5">
    <location>
        <begin position="564"/>
        <end position="759"/>
    </location>
</feature>
<dbReference type="InterPro" id="IPR020568">
    <property type="entry name" value="Ribosomal_Su5_D2-typ_SF"/>
</dbReference>
<dbReference type="PROSITE" id="PS51786">
    <property type="entry name" value="LON_PROTEOLYTIC"/>
    <property type="match status" value="1"/>
</dbReference>
<keyword evidence="1 2" id="KW-0645">Protease</keyword>
<dbReference type="SUPFAM" id="SSF52540">
    <property type="entry name" value="P-loop containing nucleoside triphosphate hydrolases"/>
    <property type="match status" value="1"/>
</dbReference>
<feature type="region of interest" description="Disordered" evidence="4">
    <location>
        <begin position="784"/>
        <end position="808"/>
    </location>
</feature>
<dbReference type="GO" id="GO:0004252">
    <property type="term" value="F:serine-type endopeptidase activity"/>
    <property type="evidence" value="ECO:0007669"/>
    <property type="project" value="UniProtKB-UniRule"/>
</dbReference>
<evidence type="ECO:0000313" key="6">
    <source>
        <dbReference type="EMBL" id="TCJ15854.1"/>
    </source>
</evidence>
<name>A0A4R1BFG7_9ACTN</name>
<keyword evidence="2" id="KW-0720">Serine protease</keyword>
<dbReference type="Pfam" id="PF20437">
    <property type="entry name" value="LonC_helical"/>
    <property type="match status" value="1"/>
</dbReference>
<dbReference type="OrthoDB" id="9758568at2"/>
<proteinExistence type="inferred from homology"/>
<dbReference type="Pfam" id="PF13654">
    <property type="entry name" value="AAA_32"/>
    <property type="match status" value="1"/>
</dbReference>
<dbReference type="GO" id="GO:0030163">
    <property type="term" value="P:protein catabolic process"/>
    <property type="evidence" value="ECO:0007669"/>
    <property type="project" value="InterPro"/>
</dbReference>
<feature type="active site" evidence="2">
    <location>
        <position position="697"/>
    </location>
</feature>
<dbReference type="Pfam" id="PF20436">
    <property type="entry name" value="LonB_AAA-LID"/>
    <property type="match status" value="1"/>
</dbReference>
<organism evidence="6 7">
    <name type="scientific">Rubrobacter taiwanensis</name>
    <dbReference type="NCBI Taxonomy" id="185139"/>
    <lineage>
        <taxon>Bacteria</taxon>
        <taxon>Bacillati</taxon>
        <taxon>Actinomycetota</taxon>
        <taxon>Rubrobacteria</taxon>
        <taxon>Rubrobacterales</taxon>
        <taxon>Rubrobacteraceae</taxon>
        <taxon>Rubrobacter</taxon>
    </lineage>
</organism>
<dbReference type="InterPro" id="IPR046844">
    <property type="entry name" value="Lon-like_helical"/>
</dbReference>
<dbReference type="InterPro" id="IPR041699">
    <property type="entry name" value="AAA_32"/>
</dbReference>
<evidence type="ECO:0000256" key="3">
    <source>
        <dbReference type="SAM" id="Coils"/>
    </source>
</evidence>
<keyword evidence="3" id="KW-0175">Coiled coil</keyword>
<dbReference type="GO" id="GO:0004176">
    <property type="term" value="F:ATP-dependent peptidase activity"/>
    <property type="evidence" value="ECO:0007669"/>
    <property type="project" value="UniProtKB-UniRule"/>
</dbReference>
<accession>A0A4R1BFG7</accession>
<dbReference type="GO" id="GO:0005524">
    <property type="term" value="F:ATP binding"/>
    <property type="evidence" value="ECO:0007669"/>
    <property type="project" value="InterPro"/>
</dbReference>
<dbReference type="Pfam" id="PF05362">
    <property type="entry name" value="Lon_C"/>
    <property type="match status" value="1"/>
</dbReference>
<keyword evidence="2" id="KW-0378">Hydrolase</keyword>
<comment type="caution">
    <text evidence="6">The sequence shown here is derived from an EMBL/GenBank/DDBJ whole genome shotgun (WGS) entry which is preliminary data.</text>
</comment>
<dbReference type="Gene3D" id="1.10.8.60">
    <property type="match status" value="1"/>
</dbReference>
<dbReference type="GO" id="GO:0006508">
    <property type="term" value="P:proteolysis"/>
    <property type="evidence" value="ECO:0007669"/>
    <property type="project" value="UniProtKB-KW"/>
</dbReference>
<feature type="coiled-coil region" evidence="3">
    <location>
        <begin position="202"/>
        <end position="229"/>
    </location>
</feature>
<dbReference type="EC" id="3.4.21.53" evidence="2"/>
<comment type="catalytic activity">
    <reaction evidence="2">
        <text>Hydrolysis of proteins in presence of ATP.</text>
        <dbReference type="EC" id="3.4.21.53"/>
    </reaction>
</comment>
<reference evidence="6 7" key="1">
    <citation type="submission" date="2019-03" db="EMBL/GenBank/DDBJ databases">
        <title>Whole genome sequence of a novel Rubrobacter taiwanensis strain, isolated from Yellowstone National Park.</title>
        <authorList>
            <person name="Freed S."/>
            <person name="Ramaley R.F."/>
            <person name="Kyndt J.A."/>
        </authorList>
    </citation>
    <scope>NUCLEOTIDE SEQUENCE [LARGE SCALE GENOMIC DNA]</scope>
    <source>
        <strain evidence="6 7">Yellowstone</strain>
    </source>
</reference>
<dbReference type="PANTHER" id="PTHR10046">
    <property type="entry name" value="ATP DEPENDENT LON PROTEASE FAMILY MEMBER"/>
    <property type="match status" value="1"/>
</dbReference>
<protein>
    <recommendedName>
        <fullName evidence="2">endopeptidase La</fullName>
        <ecNumber evidence="2">3.4.21.53</ecNumber>
    </recommendedName>
</protein>